<proteinExistence type="predicted"/>
<dbReference type="Proteomes" id="UP000828390">
    <property type="component" value="Unassembled WGS sequence"/>
</dbReference>
<accession>A0A9D4K688</accession>
<gene>
    <name evidence="1" type="ORF">DPMN_107159</name>
</gene>
<dbReference type="EMBL" id="JAIWYP010000004">
    <property type="protein sequence ID" value="KAH3833843.1"/>
    <property type="molecule type" value="Genomic_DNA"/>
</dbReference>
<reference evidence="1" key="1">
    <citation type="journal article" date="2019" name="bioRxiv">
        <title>The Genome of the Zebra Mussel, Dreissena polymorpha: A Resource for Invasive Species Research.</title>
        <authorList>
            <person name="McCartney M.A."/>
            <person name="Auch B."/>
            <person name="Kono T."/>
            <person name="Mallez S."/>
            <person name="Zhang Y."/>
            <person name="Obille A."/>
            <person name="Becker A."/>
            <person name="Abrahante J.E."/>
            <person name="Garbe J."/>
            <person name="Badalamenti J.P."/>
            <person name="Herman A."/>
            <person name="Mangelson H."/>
            <person name="Liachko I."/>
            <person name="Sullivan S."/>
            <person name="Sone E.D."/>
            <person name="Koren S."/>
            <person name="Silverstein K.A.T."/>
            <person name="Beckman K.B."/>
            <person name="Gohl D.M."/>
        </authorList>
    </citation>
    <scope>NUCLEOTIDE SEQUENCE</scope>
    <source>
        <strain evidence="1">Duluth1</strain>
        <tissue evidence="1">Whole animal</tissue>
    </source>
</reference>
<evidence type="ECO:0000313" key="2">
    <source>
        <dbReference type="Proteomes" id="UP000828390"/>
    </source>
</evidence>
<keyword evidence="2" id="KW-1185">Reference proteome</keyword>
<comment type="caution">
    <text evidence="1">The sequence shown here is derived from an EMBL/GenBank/DDBJ whole genome shotgun (WGS) entry which is preliminary data.</text>
</comment>
<dbReference type="AlphaFoldDB" id="A0A9D4K688"/>
<reference evidence="1" key="2">
    <citation type="submission" date="2020-11" db="EMBL/GenBank/DDBJ databases">
        <authorList>
            <person name="McCartney M.A."/>
            <person name="Auch B."/>
            <person name="Kono T."/>
            <person name="Mallez S."/>
            <person name="Becker A."/>
            <person name="Gohl D.M."/>
            <person name="Silverstein K.A.T."/>
            <person name="Koren S."/>
            <person name="Bechman K.B."/>
            <person name="Herman A."/>
            <person name="Abrahante J.E."/>
            <person name="Garbe J."/>
        </authorList>
    </citation>
    <scope>NUCLEOTIDE SEQUENCE</scope>
    <source>
        <strain evidence="1">Duluth1</strain>
        <tissue evidence="1">Whole animal</tissue>
    </source>
</reference>
<name>A0A9D4K688_DREPO</name>
<sequence length="70" mass="7834">MSTSTQPVELIDSADTFEGIRVPRRKSGRKKRARSRFKPIANAADINKTTAVVLLYIGIMRGLMSSRRRG</sequence>
<organism evidence="1 2">
    <name type="scientific">Dreissena polymorpha</name>
    <name type="common">Zebra mussel</name>
    <name type="synonym">Mytilus polymorpha</name>
    <dbReference type="NCBI Taxonomy" id="45954"/>
    <lineage>
        <taxon>Eukaryota</taxon>
        <taxon>Metazoa</taxon>
        <taxon>Spiralia</taxon>
        <taxon>Lophotrochozoa</taxon>
        <taxon>Mollusca</taxon>
        <taxon>Bivalvia</taxon>
        <taxon>Autobranchia</taxon>
        <taxon>Heteroconchia</taxon>
        <taxon>Euheterodonta</taxon>
        <taxon>Imparidentia</taxon>
        <taxon>Neoheterodontei</taxon>
        <taxon>Myida</taxon>
        <taxon>Dreissenoidea</taxon>
        <taxon>Dreissenidae</taxon>
        <taxon>Dreissena</taxon>
    </lineage>
</organism>
<evidence type="ECO:0000313" key="1">
    <source>
        <dbReference type="EMBL" id="KAH3833843.1"/>
    </source>
</evidence>
<protein>
    <submittedName>
        <fullName evidence="1">Uncharacterized protein</fullName>
    </submittedName>
</protein>